<dbReference type="Pfam" id="PF20033">
    <property type="entry name" value="DUF6438"/>
    <property type="match status" value="1"/>
</dbReference>
<evidence type="ECO:0000259" key="2">
    <source>
        <dbReference type="Pfam" id="PF20033"/>
    </source>
</evidence>
<organism evidence="3 4">
    <name type="scientific">Marilutibacter maris</name>
    <dbReference type="NCBI Taxonomy" id="1605891"/>
    <lineage>
        <taxon>Bacteria</taxon>
        <taxon>Pseudomonadati</taxon>
        <taxon>Pseudomonadota</taxon>
        <taxon>Gammaproteobacteria</taxon>
        <taxon>Lysobacterales</taxon>
        <taxon>Lysobacteraceae</taxon>
        <taxon>Marilutibacter</taxon>
    </lineage>
</organism>
<dbReference type="InterPro" id="IPR036770">
    <property type="entry name" value="Ankyrin_rpt-contain_sf"/>
</dbReference>
<feature type="domain" description="DUF6438" evidence="2">
    <location>
        <begin position="148"/>
        <end position="262"/>
    </location>
</feature>
<proteinExistence type="predicted"/>
<feature type="repeat" description="ANK" evidence="1">
    <location>
        <begin position="454"/>
        <end position="486"/>
    </location>
</feature>
<dbReference type="AlphaFoldDB" id="A0A2U9TL24"/>
<sequence length="539" mass="59365">MVLLLVVPLISCSREEPREVARPVDWPTCRPGQLLGHVPDREAVDTHRQGPAPVVRYPFGTEREYWGGELILRVDETGQVVCYSSSGRPVGDELPLSDTQRAALASLRYEPFVRGGQPVASIVTEWFDEEELPQTQVAMPTASLEDVRITLERTSCLGSCPDYRVEVRGDGQVVYEGRRFVDVPGRYAYRVPAQEVARLVERAREQDLWSLRTDYSAAITDHPSQIVTLDIGGEVHRIHDYSGRRIGMPRAVTEFENEIDAVARTRMWTIVSTEAVNRMQADGFDFASVAGRELLERALFRGEDADDEAMARLVELGVPVDDAMLKHGYGGAPMSLLELALLRAHPAVVEALIARGALETRGKPDQAKIDAAFRSAIAGGRFALVERIWNVAATRPHPSLYFDDVSDGEQKAAKRSPVTLLLSRPFADARPWEGRAIARWLIAQGCDMTASAADGATLLHIAAAANDAGLVRDLLDRGFDASTPGRYGLPALGSTEDEDIALMLLEAGTDLSALPDLRRQATRGRWQRVVTWLDAHDSQ</sequence>
<dbReference type="Proteomes" id="UP000249447">
    <property type="component" value="Chromosome"/>
</dbReference>
<gene>
    <name evidence="3" type="ORF">C9I47_2951</name>
</gene>
<dbReference type="Pfam" id="PF00023">
    <property type="entry name" value="Ank"/>
    <property type="match status" value="1"/>
</dbReference>
<dbReference type="InterPro" id="IPR002110">
    <property type="entry name" value="Ankyrin_rpt"/>
</dbReference>
<dbReference type="InterPro" id="IPR045497">
    <property type="entry name" value="DUF6438"/>
</dbReference>
<dbReference type="PROSITE" id="PS50088">
    <property type="entry name" value="ANK_REPEAT"/>
    <property type="match status" value="1"/>
</dbReference>
<dbReference type="EMBL" id="CP029843">
    <property type="protein sequence ID" value="AWV08620.1"/>
    <property type="molecule type" value="Genomic_DNA"/>
</dbReference>
<accession>A0A2U9TL24</accession>
<dbReference type="SUPFAM" id="SSF48403">
    <property type="entry name" value="Ankyrin repeat"/>
    <property type="match status" value="1"/>
</dbReference>
<reference evidence="3 4" key="1">
    <citation type="submission" date="2018-05" db="EMBL/GenBank/DDBJ databases">
        <title>The complete genome of Lysobacter maris HZ9B, a marine bacterium antagonistic against terrestrial plant pathogens.</title>
        <authorList>
            <person name="Zhang X.-Q."/>
        </authorList>
    </citation>
    <scope>NUCLEOTIDE SEQUENCE [LARGE SCALE GENOMIC DNA]</scope>
    <source>
        <strain evidence="3 4">HZ9B</strain>
    </source>
</reference>
<name>A0A2U9TL24_9GAMM</name>
<keyword evidence="4" id="KW-1185">Reference proteome</keyword>
<evidence type="ECO:0000313" key="4">
    <source>
        <dbReference type="Proteomes" id="UP000249447"/>
    </source>
</evidence>
<dbReference type="KEGG" id="lmb:C9I47_2951"/>
<keyword evidence="1" id="KW-0040">ANK repeat</keyword>
<evidence type="ECO:0000256" key="1">
    <source>
        <dbReference type="PROSITE-ProRule" id="PRU00023"/>
    </source>
</evidence>
<evidence type="ECO:0000313" key="3">
    <source>
        <dbReference type="EMBL" id="AWV08620.1"/>
    </source>
</evidence>
<dbReference type="PROSITE" id="PS50297">
    <property type="entry name" value="ANK_REP_REGION"/>
    <property type="match status" value="1"/>
</dbReference>
<protein>
    <recommendedName>
        <fullName evidence="2">DUF6438 domain-containing protein</fullName>
    </recommendedName>
</protein>
<dbReference type="Gene3D" id="1.25.40.20">
    <property type="entry name" value="Ankyrin repeat-containing domain"/>
    <property type="match status" value="1"/>
</dbReference>